<keyword evidence="4" id="KW-1185">Reference proteome</keyword>
<gene>
    <name evidence="3" type="ORF">BPA30113_04157</name>
</gene>
<dbReference type="InterPro" id="IPR006860">
    <property type="entry name" value="FecR"/>
</dbReference>
<protein>
    <submittedName>
        <fullName evidence="3">Iron dicitrate transport regulator FecR</fullName>
    </submittedName>
</protein>
<sequence length="321" mass="35312">MSGRQGDALPEAVVEQAIGWLARLWSGDATDDDRRRCEAWRAEHPEHERAWQRLAGIDAKFASVPADTARGVLLAQPARPARRRAMRALGWAITLGGASYGVRSTRLWQSAASDYATDIGEVRDVTLADGTQVWLDTASAIDVRFDSHERRIVLVRGAVHVETAHDAAGRPLRVETRQGVARALGTRFTVSDEGVRTRVDVFDGAVEIRPARAAGRVLRLEAGEAVRFDADGFAPREPAAARANAWTQGRLIAERMRVDAWCAELARYRPGVLRCDPSLARLSVSGVFSLTDTDRALAGLRTALPVEVVYRTRYWVTVVPR</sequence>
<reference evidence="3 4" key="1">
    <citation type="submission" date="2019-09" db="EMBL/GenBank/DDBJ databases">
        <authorList>
            <person name="Depoorter E."/>
        </authorList>
    </citation>
    <scope>NUCLEOTIDE SEQUENCE [LARGE SCALE GENOMIC DNA]</scope>
    <source>
        <strain evidence="3">LMG 30113</strain>
    </source>
</reference>
<dbReference type="AlphaFoldDB" id="A0A6P2N601"/>
<organism evidence="3 4">
    <name type="scientific">Burkholderia paludis</name>
    <dbReference type="NCBI Taxonomy" id="1506587"/>
    <lineage>
        <taxon>Bacteria</taxon>
        <taxon>Pseudomonadati</taxon>
        <taxon>Pseudomonadota</taxon>
        <taxon>Betaproteobacteria</taxon>
        <taxon>Burkholderiales</taxon>
        <taxon>Burkholderiaceae</taxon>
        <taxon>Burkholderia</taxon>
        <taxon>Burkholderia cepacia complex</taxon>
    </lineage>
</organism>
<evidence type="ECO:0000259" key="1">
    <source>
        <dbReference type="Pfam" id="PF04773"/>
    </source>
</evidence>
<dbReference type="Gene3D" id="2.60.120.1440">
    <property type="match status" value="1"/>
</dbReference>
<dbReference type="InterPro" id="IPR012373">
    <property type="entry name" value="Ferrdict_sens_TM"/>
</dbReference>
<dbReference type="Pfam" id="PF04773">
    <property type="entry name" value="FecR"/>
    <property type="match status" value="1"/>
</dbReference>
<dbReference type="RefSeq" id="WP_052001350.1">
    <property type="nucleotide sequence ID" value="NZ_CABVQD010000015.1"/>
</dbReference>
<evidence type="ECO:0000313" key="3">
    <source>
        <dbReference type="EMBL" id="VWB89632.1"/>
    </source>
</evidence>
<dbReference type="EMBL" id="CABVQD010000015">
    <property type="protein sequence ID" value="VWB89632.1"/>
    <property type="molecule type" value="Genomic_DNA"/>
</dbReference>
<accession>A0A6P2N601</accession>
<dbReference type="PANTHER" id="PTHR30273">
    <property type="entry name" value="PERIPLASMIC SIGNAL SENSOR AND SIGMA FACTOR ACTIVATOR FECR-RELATED"/>
    <property type="match status" value="1"/>
</dbReference>
<name>A0A6P2N601_9BURK</name>
<dbReference type="GO" id="GO:0016989">
    <property type="term" value="F:sigma factor antagonist activity"/>
    <property type="evidence" value="ECO:0007669"/>
    <property type="project" value="TreeGrafter"/>
</dbReference>
<dbReference type="PIRSF" id="PIRSF018266">
    <property type="entry name" value="FecR"/>
    <property type="match status" value="1"/>
</dbReference>
<feature type="domain" description="FecR protein" evidence="1">
    <location>
        <begin position="114"/>
        <end position="207"/>
    </location>
</feature>
<evidence type="ECO:0000259" key="2">
    <source>
        <dbReference type="Pfam" id="PF16220"/>
    </source>
</evidence>
<evidence type="ECO:0000313" key="4">
    <source>
        <dbReference type="Proteomes" id="UP000494330"/>
    </source>
</evidence>
<proteinExistence type="predicted"/>
<dbReference type="Proteomes" id="UP000494330">
    <property type="component" value="Unassembled WGS sequence"/>
</dbReference>
<dbReference type="InterPro" id="IPR032623">
    <property type="entry name" value="FecR_N"/>
</dbReference>
<feature type="domain" description="FecR N-terminal" evidence="2">
    <location>
        <begin position="15"/>
        <end position="55"/>
    </location>
</feature>
<dbReference type="PANTHER" id="PTHR30273:SF2">
    <property type="entry name" value="PROTEIN FECR"/>
    <property type="match status" value="1"/>
</dbReference>
<dbReference type="Pfam" id="PF16220">
    <property type="entry name" value="DUF4880"/>
    <property type="match status" value="1"/>
</dbReference>